<proteinExistence type="predicted"/>
<sequence>MATATEALTWMPYGSKNMVFSRNSRANYHPAYRNTACCASEYPCNVKVEILIYRRHLNPSWDLSDQESNMLQRRLRTLPRVAMTILPGTLGYPALHIATHAHSGDLVRRPDALIEAELDANLIWLRRSDGRVEYRLDASQSISRWLLSIAQGRTDEVIRKVVLARIAARCT</sequence>
<dbReference type="EMBL" id="JACHXD010000020">
    <property type="protein sequence ID" value="MBB3121777.1"/>
    <property type="molecule type" value="Genomic_DNA"/>
</dbReference>
<protein>
    <submittedName>
        <fullName evidence="1">Uncharacterized protein</fullName>
    </submittedName>
</protein>
<dbReference type="Proteomes" id="UP000541535">
    <property type="component" value="Unassembled WGS sequence"/>
</dbReference>
<name>A0A7W5FWF0_9BURK</name>
<evidence type="ECO:0000313" key="1">
    <source>
        <dbReference type="EMBL" id="MBB3121777.1"/>
    </source>
</evidence>
<evidence type="ECO:0000313" key="2">
    <source>
        <dbReference type="Proteomes" id="UP000541535"/>
    </source>
</evidence>
<reference evidence="1 2" key="1">
    <citation type="submission" date="2020-08" db="EMBL/GenBank/DDBJ databases">
        <title>Genomic Encyclopedia of Type Strains, Phase III (KMG-III): the genomes of soil and plant-associated and newly described type strains.</title>
        <authorList>
            <person name="Whitman W."/>
        </authorList>
    </citation>
    <scope>NUCLEOTIDE SEQUENCE [LARGE SCALE GENOMIC DNA]</scope>
    <source>
        <strain evidence="1 2">CECT 8897</strain>
    </source>
</reference>
<accession>A0A7W5FWF0</accession>
<keyword evidence="2" id="KW-1185">Reference proteome</keyword>
<comment type="caution">
    <text evidence="1">The sequence shown here is derived from an EMBL/GenBank/DDBJ whole genome shotgun (WGS) entry which is preliminary data.</text>
</comment>
<dbReference type="AlphaFoldDB" id="A0A7W5FWF0"/>
<gene>
    <name evidence="1" type="ORF">FHS03_004869</name>
</gene>
<dbReference type="RefSeq" id="WP_183443467.1">
    <property type="nucleotide sequence ID" value="NZ_JACHXD010000020.1"/>
</dbReference>
<organism evidence="1 2">
    <name type="scientific">Pseudoduganella violacea</name>
    <dbReference type="NCBI Taxonomy" id="1715466"/>
    <lineage>
        <taxon>Bacteria</taxon>
        <taxon>Pseudomonadati</taxon>
        <taxon>Pseudomonadota</taxon>
        <taxon>Betaproteobacteria</taxon>
        <taxon>Burkholderiales</taxon>
        <taxon>Oxalobacteraceae</taxon>
        <taxon>Telluria group</taxon>
        <taxon>Pseudoduganella</taxon>
    </lineage>
</organism>